<evidence type="ECO:0000259" key="3">
    <source>
        <dbReference type="SMART" id="SM00642"/>
    </source>
</evidence>
<dbReference type="SMART" id="SM00642">
    <property type="entry name" value="Aamy"/>
    <property type="match status" value="1"/>
</dbReference>
<dbReference type="GO" id="GO:0009313">
    <property type="term" value="P:oligosaccharide catabolic process"/>
    <property type="evidence" value="ECO:0007669"/>
    <property type="project" value="TreeGrafter"/>
</dbReference>
<gene>
    <name evidence="4" type="ORF">BGE01nite_26570</name>
</gene>
<feature type="compositionally biased region" description="Acidic residues" evidence="1">
    <location>
        <begin position="1121"/>
        <end position="1132"/>
    </location>
</feature>
<feature type="signal peptide" evidence="2">
    <location>
        <begin position="1"/>
        <end position="18"/>
    </location>
</feature>
<dbReference type="AlphaFoldDB" id="A0A512M9F4"/>
<dbReference type="Gene3D" id="3.20.20.80">
    <property type="entry name" value="Glycosidases"/>
    <property type="match status" value="1"/>
</dbReference>
<keyword evidence="5" id="KW-1185">Reference proteome</keyword>
<organism evidence="4 5">
    <name type="scientific">Brevifollis gellanilyticus</name>
    <dbReference type="NCBI Taxonomy" id="748831"/>
    <lineage>
        <taxon>Bacteria</taxon>
        <taxon>Pseudomonadati</taxon>
        <taxon>Verrucomicrobiota</taxon>
        <taxon>Verrucomicrobiia</taxon>
        <taxon>Verrucomicrobiales</taxon>
        <taxon>Verrucomicrobiaceae</taxon>
    </lineage>
</organism>
<feature type="region of interest" description="Disordered" evidence="1">
    <location>
        <begin position="1117"/>
        <end position="1141"/>
    </location>
</feature>
<accession>A0A512M9F4</accession>
<reference evidence="4 5" key="1">
    <citation type="submission" date="2019-07" db="EMBL/GenBank/DDBJ databases">
        <title>Whole genome shotgun sequence of Brevifollis gellanilyticus NBRC 108608.</title>
        <authorList>
            <person name="Hosoyama A."/>
            <person name="Uohara A."/>
            <person name="Ohji S."/>
            <person name="Ichikawa N."/>
        </authorList>
    </citation>
    <scope>NUCLEOTIDE SEQUENCE [LARGE SCALE GENOMIC DNA]</scope>
    <source>
        <strain evidence="4 5">NBRC 108608</strain>
    </source>
</reference>
<evidence type="ECO:0000256" key="2">
    <source>
        <dbReference type="SAM" id="SignalP"/>
    </source>
</evidence>
<dbReference type="InterPro" id="IPR006047">
    <property type="entry name" value="GH13_cat_dom"/>
</dbReference>
<dbReference type="InterPro" id="IPR036116">
    <property type="entry name" value="FN3_sf"/>
</dbReference>
<feature type="domain" description="Glycosyl hydrolase family 13 catalytic" evidence="3">
    <location>
        <begin position="411"/>
        <end position="832"/>
    </location>
</feature>
<dbReference type="EMBL" id="BKAG01000017">
    <property type="protein sequence ID" value="GEP43366.1"/>
    <property type="molecule type" value="Genomic_DNA"/>
</dbReference>
<dbReference type="SUPFAM" id="SSF51445">
    <property type="entry name" value="(Trans)glycosidases"/>
    <property type="match status" value="1"/>
</dbReference>
<dbReference type="PANTHER" id="PTHR10357">
    <property type="entry name" value="ALPHA-AMYLASE FAMILY MEMBER"/>
    <property type="match status" value="1"/>
</dbReference>
<dbReference type="CDD" id="cd00063">
    <property type="entry name" value="FN3"/>
    <property type="match status" value="1"/>
</dbReference>
<feature type="compositionally biased region" description="Polar residues" evidence="1">
    <location>
        <begin position="1193"/>
        <end position="1204"/>
    </location>
</feature>
<keyword evidence="2" id="KW-0732">Signal</keyword>
<dbReference type="InterPro" id="IPR017853">
    <property type="entry name" value="GH"/>
</dbReference>
<evidence type="ECO:0000313" key="5">
    <source>
        <dbReference type="Proteomes" id="UP000321577"/>
    </source>
</evidence>
<sequence length="1222" mass="132215">MKLLLPLLLLASSAFAWNANEVDFPGDGQGWDLGTTNCYKFTGPDGSAEWFRYEWTAGANDSDYNFKMVAGNDFAKDYGGNLIFQKNELAILYYQPSGDSAAKLSGGVTSGKRYVFTAKDPGLANTFVSVMEMSAAPAAITGVSRNATSGLITINLNGAPSAEEKVYVRYTDSNWTYAQVVRASVAGSTATVTIPDIKDGKTYQWYVMTSTATPDKFHSGFATNALTLSWNNNAGANYTISGVQRISDLTINGASGGYKTTKFFIDEIAGEAQSLNVSTTFNAGTPPTEVEVVTNLNRRDKADQDNNGDGIPDGILPPARDVAGQNETHYYKAYAMTNSSGSTWTAVLPVTRTGAYRATVRYRFSPTGPWFYYGDRDHAVVVSPKKALEMTLYEVNPLTIEATAANQGGRSTFVDLLGAADGDGDGNDPLSLDYFNTIQTNCLWFQPIHPTGGLGVENDPATSTPYMPGSPYATKNFFAVSPYLGSANTEASAMSEFQTFVTKADNYSGTVGTINVMLDFVANHSAWDAVYGQGGVDLGFTGSTATSIPANWYSRTGDYGQPATYFTSLADKDKAVAPDRNDFGKWSDVSELYYGRYSAQWRFDSYPEADRPHKNEDDVMDWNSISPEVVKAWRYLGYYPVYWLQQTGHSLSNSTSGTYAARLAADNKGIDSLRCDFGQGLPNQLWEYVINKTRSAKWNFVFMAETLDGEQPGYRSNRVFDILNESLVFNFTASHVNKESDIQSALETRRSNYRTGAILLNITGHDEILPDNDAWLNATRYAVMTTVPGLPMIFYGQEQGIQNYNTNAGTFHYDGFETDHELNFGKRIPHFKKWNRAQFWYGGTQPPNNTGMAQWHGRVNWARLNSPAIKSLNQYYLDLKIGGGAPADNIFAIAKYEQANASPAFKDVVLCFANLFEHGGAHLATSSTFDVRGGVGDPLWNLLGLVNSGARQYNIRNLASSNANANVWGTARTGADIYSNGIFVNLGGGTVNPITNDGELAQYLKVVDVTPPPSSPPNAVYYQIGTQGTFLWTSNAGPHDNITGWRISIGTTPGGSQVVSNAIVSGTSYQFTGVPGTVYYATLRAVSATGVESGASQSDAGAPNAGSQTSPVILLSAGADQDGDGTSNEDESAAGTNPLDRSSRFAISDVTRSGNNVTVSFPTVTGRYYHVSSSVDLVNWLIEDEPTARNRAGTGSSLSFTDTNPGGGRKFYQAEVTSAPLP</sequence>
<feature type="region of interest" description="Disordered" evidence="1">
    <location>
        <begin position="300"/>
        <end position="319"/>
    </location>
</feature>
<comment type="caution">
    <text evidence="4">The sequence shown here is derived from an EMBL/GenBank/DDBJ whole genome shotgun (WGS) entry which is preliminary data.</text>
</comment>
<protein>
    <recommendedName>
        <fullName evidence="3">Glycosyl hydrolase family 13 catalytic domain-containing protein</fullName>
    </recommendedName>
</protein>
<evidence type="ECO:0000313" key="4">
    <source>
        <dbReference type="EMBL" id="GEP43366.1"/>
    </source>
</evidence>
<name>A0A512M9F4_9BACT</name>
<dbReference type="GO" id="GO:0004556">
    <property type="term" value="F:alpha-amylase activity"/>
    <property type="evidence" value="ECO:0007669"/>
    <property type="project" value="TreeGrafter"/>
</dbReference>
<feature type="region of interest" description="Disordered" evidence="1">
    <location>
        <begin position="1189"/>
        <end position="1222"/>
    </location>
</feature>
<dbReference type="RefSeq" id="WP_146850944.1">
    <property type="nucleotide sequence ID" value="NZ_BKAG01000017.1"/>
</dbReference>
<feature type="chain" id="PRO_5021884623" description="Glycosyl hydrolase family 13 catalytic domain-containing protein" evidence="2">
    <location>
        <begin position="19"/>
        <end position="1222"/>
    </location>
</feature>
<evidence type="ECO:0000256" key="1">
    <source>
        <dbReference type="SAM" id="MobiDB-lite"/>
    </source>
</evidence>
<dbReference type="PANTHER" id="PTHR10357:SF179">
    <property type="entry name" value="NEUTRAL AND BASIC AMINO ACID TRANSPORT PROTEIN RBAT"/>
    <property type="match status" value="1"/>
</dbReference>
<dbReference type="Proteomes" id="UP000321577">
    <property type="component" value="Unassembled WGS sequence"/>
</dbReference>
<dbReference type="InterPro" id="IPR003961">
    <property type="entry name" value="FN3_dom"/>
</dbReference>
<dbReference type="SUPFAM" id="SSF49265">
    <property type="entry name" value="Fibronectin type III"/>
    <property type="match status" value="1"/>
</dbReference>
<proteinExistence type="predicted"/>
<dbReference type="OrthoDB" id="175141at2"/>